<evidence type="ECO:0000313" key="11">
    <source>
        <dbReference type="Proteomes" id="UP000799772"/>
    </source>
</evidence>
<keyword evidence="5 8" id="KW-1133">Transmembrane helix</keyword>
<dbReference type="OrthoDB" id="1288932at2759"/>
<evidence type="ECO:0000256" key="5">
    <source>
        <dbReference type="ARBA" id="ARBA00022989"/>
    </source>
</evidence>
<feature type="transmembrane region" description="Helical" evidence="8">
    <location>
        <begin position="98"/>
        <end position="121"/>
    </location>
</feature>
<feature type="transmembrane region" description="Helical" evidence="8">
    <location>
        <begin position="127"/>
        <end position="149"/>
    </location>
</feature>
<feature type="transmembrane region" description="Helical" evidence="8">
    <location>
        <begin position="15"/>
        <end position="31"/>
    </location>
</feature>
<keyword evidence="11" id="KW-1185">Reference proteome</keyword>
<feature type="domain" description="Cation/H+ exchanger transmembrane" evidence="9">
    <location>
        <begin position="36"/>
        <end position="452"/>
    </location>
</feature>
<evidence type="ECO:0000313" key="10">
    <source>
        <dbReference type="EMBL" id="KAF2094771.1"/>
    </source>
</evidence>
<dbReference type="GO" id="GO:1902600">
    <property type="term" value="P:proton transmembrane transport"/>
    <property type="evidence" value="ECO:0007669"/>
    <property type="project" value="InterPro"/>
</dbReference>
<dbReference type="Gene3D" id="1.20.1530.20">
    <property type="match status" value="1"/>
</dbReference>
<evidence type="ECO:0000256" key="7">
    <source>
        <dbReference type="ARBA" id="ARBA00023136"/>
    </source>
</evidence>
<accession>A0A9P4IAK6</accession>
<reference evidence="10" key="1">
    <citation type="journal article" date="2020" name="Stud. Mycol.">
        <title>101 Dothideomycetes genomes: a test case for predicting lifestyles and emergence of pathogens.</title>
        <authorList>
            <person name="Haridas S."/>
            <person name="Albert R."/>
            <person name="Binder M."/>
            <person name="Bloem J."/>
            <person name="Labutti K."/>
            <person name="Salamov A."/>
            <person name="Andreopoulos B."/>
            <person name="Baker S."/>
            <person name="Barry K."/>
            <person name="Bills G."/>
            <person name="Bluhm B."/>
            <person name="Cannon C."/>
            <person name="Castanera R."/>
            <person name="Culley D."/>
            <person name="Daum C."/>
            <person name="Ezra D."/>
            <person name="Gonzalez J."/>
            <person name="Henrissat B."/>
            <person name="Kuo A."/>
            <person name="Liang C."/>
            <person name="Lipzen A."/>
            <person name="Lutzoni F."/>
            <person name="Magnuson J."/>
            <person name="Mondo S."/>
            <person name="Nolan M."/>
            <person name="Ohm R."/>
            <person name="Pangilinan J."/>
            <person name="Park H.-J."/>
            <person name="Ramirez L."/>
            <person name="Alfaro M."/>
            <person name="Sun H."/>
            <person name="Tritt A."/>
            <person name="Yoshinaga Y."/>
            <person name="Zwiers L.-H."/>
            <person name="Turgeon B."/>
            <person name="Goodwin S."/>
            <person name="Spatafora J."/>
            <person name="Crous P."/>
            <person name="Grigoriev I."/>
        </authorList>
    </citation>
    <scope>NUCLEOTIDE SEQUENCE</scope>
    <source>
        <strain evidence="10">CBS 133067</strain>
    </source>
</reference>
<evidence type="ECO:0000256" key="2">
    <source>
        <dbReference type="ARBA" id="ARBA00022448"/>
    </source>
</evidence>
<dbReference type="PANTHER" id="PTHR43562">
    <property type="entry name" value="NAPA-TYPE SODIUM/HYDROGEN ANTIPORTER"/>
    <property type="match status" value="1"/>
</dbReference>
<evidence type="ECO:0000256" key="4">
    <source>
        <dbReference type="ARBA" id="ARBA00022692"/>
    </source>
</evidence>
<keyword evidence="7 8" id="KW-0472">Membrane</keyword>
<evidence type="ECO:0000256" key="3">
    <source>
        <dbReference type="ARBA" id="ARBA00022449"/>
    </source>
</evidence>
<comment type="subcellular location">
    <subcellularLocation>
        <location evidence="1">Membrane</location>
        <topology evidence="1">Multi-pass membrane protein</topology>
    </subcellularLocation>
</comment>
<sequence length="503" mass="53999">MTDTNRFLPYEEPDIIQILVLISFFLALSISEWAANKVFRAGLIGQMFVGIIYGRPLSNILHVEWQETFVALGYVGLIVIVFEGGLTARLDLLKQNLFLSLIVATTGSAMPIALSFLILYVSYGYGALEAFIVGAALSCTSLGTTLVVLKDAAGRVSMTQTKAGTVILSAAVIDDVAGLVMASVIQNLGALSGGANINLGWLIGRPIVASFAMSIVTPLLAKYLLTPAFRHFLEPRLFKLGRAFSLMFMACVLCAFLAISAYSGSSVLYGAFLAGMLLAYLPSPPANQVYLTATTGPCNDSEVSPFTKVFDQFLASVQQYVLQPLFFASIGFAVPFLDMWTGEAIWRGVAFAIVMMLAKLIVGLYIPLWTLSARYGIGSSRKSKQDLGPTPFLKRVISPTMLVGLAMVARGEIGLLIIQIGYNQTSYLSTEAFITAIWAIVLNTIVGPLAVGLLIQIDVRRILDSEWGAAPTVAAALNNPIARSVSPNMEKPGPALRKTVSLP</sequence>
<evidence type="ECO:0000256" key="1">
    <source>
        <dbReference type="ARBA" id="ARBA00004141"/>
    </source>
</evidence>
<feature type="transmembrane region" description="Helical" evidence="8">
    <location>
        <begin position="202"/>
        <end position="225"/>
    </location>
</feature>
<dbReference type="Proteomes" id="UP000799772">
    <property type="component" value="Unassembled WGS sequence"/>
</dbReference>
<dbReference type="AlphaFoldDB" id="A0A9P4IAK6"/>
<dbReference type="EMBL" id="ML978133">
    <property type="protein sequence ID" value="KAF2094771.1"/>
    <property type="molecule type" value="Genomic_DNA"/>
</dbReference>
<feature type="transmembrane region" description="Helical" evidence="8">
    <location>
        <begin position="38"/>
        <end position="56"/>
    </location>
</feature>
<dbReference type="PANTHER" id="PTHR43562:SF2">
    <property type="entry name" value="SODIUM-HYDROGEN ANTIPORTER"/>
    <property type="match status" value="1"/>
</dbReference>
<organism evidence="10 11">
    <name type="scientific">Rhizodiscina lignyota</name>
    <dbReference type="NCBI Taxonomy" id="1504668"/>
    <lineage>
        <taxon>Eukaryota</taxon>
        <taxon>Fungi</taxon>
        <taxon>Dikarya</taxon>
        <taxon>Ascomycota</taxon>
        <taxon>Pezizomycotina</taxon>
        <taxon>Dothideomycetes</taxon>
        <taxon>Pleosporomycetidae</taxon>
        <taxon>Aulographales</taxon>
        <taxon>Rhizodiscinaceae</taxon>
        <taxon>Rhizodiscina</taxon>
    </lineage>
</organism>
<gene>
    <name evidence="10" type="ORF">NA57DRAFT_46033</name>
</gene>
<evidence type="ECO:0000256" key="8">
    <source>
        <dbReference type="SAM" id="Phobius"/>
    </source>
</evidence>
<feature type="transmembrane region" description="Helical" evidence="8">
    <location>
        <begin position="432"/>
        <end position="455"/>
    </location>
</feature>
<dbReference type="GO" id="GO:0016020">
    <property type="term" value="C:membrane"/>
    <property type="evidence" value="ECO:0007669"/>
    <property type="project" value="UniProtKB-SubCell"/>
</dbReference>
<evidence type="ECO:0000259" key="9">
    <source>
        <dbReference type="Pfam" id="PF00999"/>
    </source>
</evidence>
<comment type="caution">
    <text evidence="10">The sequence shown here is derived from an EMBL/GenBank/DDBJ whole genome shotgun (WGS) entry which is preliminary data.</text>
</comment>
<keyword evidence="4 8" id="KW-0812">Transmembrane</keyword>
<dbReference type="InterPro" id="IPR006153">
    <property type="entry name" value="Cation/H_exchanger_TM"/>
</dbReference>
<feature type="transmembrane region" description="Helical" evidence="8">
    <location>
        <begin position="320"/>
        <end position="337"/>
    </location>
</feature>
<proteinExistence type="predicted"/>
<keyword evidence="3" id="KW-0050">Antiport</keyword>
<feature type="transmembrane region" description="Helical" evidence="8">
    <location>
        <begin position="349"/>
        <end position="371"/>
    </location>
</feature>
<dbReference type="Pfam" id="PF00999">
    <property type="entry name" value="Na_H_Exchanger"/>
    <property type="match status" value="1"/>
</dbReference>
<feature type="transmembrane region" description="Helical" evidence="8">
    <location>
        <begin position="161"/>
        <end position="182"/>
    </location>
</feature>
<keyword evidence="6" id="KW-0406">Ion transport</keyword>
<keyword evidence="2" id="KW-0813">Transport</keyword>
<feature type="transmembrane region" description="Helical" evidence="8">
    <location>
        <begin position="237"/>
        <end position="259"/>
    </location>
</feature>
<evidence type="ECO:0000256" key="6">
    <source>
        <dbReference type="ARBA" id="ARBA00023065"/>
    </source>
</evidence>
<dbReference type="GO" id="GO:0015297">
    <property type="term" value="F:antiporter activity"/>
    <property type="evidence" value="ECO:0007669"/>
    <property type="project" value="UniProtKB-KW"/>
</dbReference>
<feature type="transmembrane region" description="Helical" evidence="8">
    <location>
        <begin position="68"/>
        <end position="86"/>
    </location>
</feature>
<name>A0A9P4IAK6_9PEZI</name>
<protein>
    <submittedName>
        <fullName evidence="10">Sodium/hydrogen exchanger</fullName>
    </submittedName>
</protein>
<dbReference type="InterPro" id="IPR038770">
    <property type="entry name" value="Na+/solute_symporter_sf"/>
</dbReference>